<proteinExistence type="predicted"/>
<dbReference type="AlphaFoldDB" id="A0AAD7NW19"/>
<gene>
    <name evidence="2" type="ORF">B0H16DRAFT_1504889</name>
</gene>
<evidence type="ECO:0000313" key="3">
    <source>
        <dbReference type="Proteomes" id="UP001215598"/>
    </source>
</evidence>
<feature type="compositionally biased region" description="Polar residues" evidence="1">
    <location>
        <begin position="29"/>
        <end position="41"/>
    </location>
</feature>
<sequence>MFNWSRAMLAYCLKLSGAHSSPGKFRPLNHTTRFRANQPPTSVKHRRGLKGMCLSAFKFSSSSGLALSFFPLYH</sequence>
<evidence type="ECO:0000313" key="2">
    <source>
        <dbReference type="EMBL" id="KAJ7777266.1"/>
    </source>
</evidence>
<feature type="non-terminal residue" evidence="2">
    <location>
        <position position="74"/>
    </location>
</feature>
<dbReference type="Proteomes" id="UP001215598">
    <property type="component" value="Unassembled WGS sequence"/>
</dbReference>
<keyword evidence="3" id="KW-1185">Reference proteome</keyword>
<reference evidence="2" key="1">
    <citation type="submission" date="2023-03" db="EMBL/GenBank/DDBJ databases">
        <title>Massive genome expansion in bonnet fungi (Mycena s.s.) driven by repeated elements and novel gene families across ecological guilds.</title>
        <authorList>
            <consortium name="Lawrence Berkeley National Laboratory"/>
            <person name="Harder C.B."/>
            <person name="Miyauchi S."/>
            <person name="Viragh M."/>
            <person name="Kuo A."/>
            <person name="Thoen E."/>
            <person name="Andreopoulos B."/>
            <person name="Lu D."/>
            <person name="Skrede I."/>
            <person name="Drula E."/>
            <person name="Henrissat B."/>
            <person name="Morin E."/>
            <person name="Kohler A."/>
            <person name="Barry K."/>
            <person name="LaButti K."/>
            <person name="Morin E."/>
            <person name="Salamov A."/>
            <person name="Lipzen A."/>
            <person name="Mereny Z."/>
            <person name="Hegedus B."/>
            <person name="Baldrian P."/>
            <person name="Stursova M."/>
            <person name="Weitz H."/>
            <person name="Taylor A."/>
            <person name="Grigoriev I.V."/>
            <person name="Nagy L.G."/>
            <person name="Martin F."/>
            <person name="Kauserud H."/>
        </authorList>
    </citation>
    <scope>NUCLEOTIDE SEQUENCE</scope>
    <source>
        <strain evidence="2">CBHHK182m</strain>
    </source>
</reference>
<name>A0AAD7NW19_9AGAR</name>
<protein>
    <submittedName>
        <fullName evidence="2">Uncharacterized protein</fullName>
    </submittedName>
</protein>
<dbReference type="EMBL" id="JARKIB010000008">
    <property type="protein sequence ID" value="KAJ7777266.1"/>
    <property type="molecule type" value="Genomic_DNA"/>
</dbReference>
<organism evidence="2 3">
    <name type="scientific">Mycena metata</name>
    <dbReference type="NCBI Taxonomy" id="1033252"/>
    <lineage>
        <taxon>Eukaryota</taxon>
        <taxon>Fungi</taxon>
        <taxon>Dikarya</taxon>
        <taxon>Basidiomycota</taxon>
        <taxon>Agaricomycotina</taxon>
        <taxon>Agaricomycetes</taxon>
        <taxon>Agaricomycetidae</taxon>
        <taxon>Agaricales</taxon>
        <taxon>Marasmiineae</taxon>
        <taxon>Mycenaceae</taxon>
        <taxon>Mycena</taxon>
    </lineage>
</organism>
<accession>A0AAD7NW19</accession>
<evidence type="ECO:0000256" key="1">
    <source>
        <dbReference type="SAM" id="MobiDB-lite"/>
    </source>
</evidence>
<feature type="region of interest" description="Disordered" evidence="1">
    <location>
        <begin position="24"/>
        <end position="43"/>
    </location>
</feature>
<comment type="caution">
    <text evidence="2">The sequence shown here is derived from an EMBL/GenBank/DDBJ whole genome shotgun (WGS) entry which is preliminary data.</text>
</comment>